<dbReference type="EMBL" id="KT151663">
    <property type="protein sequence ID" value="ALP45220.1"/>
    <property type="molecule type" value="Genomic_DNA"/>
</dbReference>
<dbReference type="AlphaFoldDB" id="A0A0S2STE1"/>
<accession>A0A0S2STE1</accession>
<protein>
    <submittedName>
        <fullName evidence="1">Uncharacterized protein</fullName>
    </submittedName>
</protein>
<sequence>MPVGAKTFPFTTTVDCIGLRVSRAVPHGPWLTCNAIPVVSRPFTGWVAGESDPPLAVFAITSTVLSFQLSAGHCLNFHSPWSACIPALPRESGEVSQPGCRCYFPKRFVATAASVVLVLRLGLSIVRNQFANYWLAYAWFALSQHPKVSFSIF</sequence>
<organism evidence="1">
    <name type="scientific">Vibrio cholerae</name>
    <dbReference type="NCBI Taxonomy" id="666"/>
    <lineage>
        <taxon>Bacteria</taxon>
        <taxon>Pseudomonadati</taxon>
        <taxon>Pseudomonadota</taxon>
        <taxon>Gammaproteobacteria</taxon>
        <taxon>Vibrionales</taxon>
        <taxon>Vibrionaceae</taxon>
        <taxon>Vibrio</taxon>
    </lineage>
</organism>
<evidence type="ECO:0000313" key="1">
    <source>
        <dbReference type="EMBL" id="ALP45220.1"/>
    </source>
</evidence>
<reference evidence="1" key="1">
    <citation type="journal article" date="2016" name="Sci. Rep.">
        <title>Variations in SXT elements in epidemic Vibrio cholerae O1 El Tor strains in China.</title>
        <authorList>
            <person name="Wang R."/>
            <person name="Yu D."/>
            <person name="Yue J."/>
            <person name="Kan B."/>
        </authorList>
    </citation>
    <scope>NUCLEOTIDE SEQUENCE</scope>
    <source>
        <strain evidence="1">AHV1003</strain>
    </source>
</reference>
<proteinExistence type="predicted"/>
<name>A0A0S2STE1_VIBCL</name>